<evidence type="ECO:0000313" key="3">
    <source>
        <dbReference type="Proteomes" id="UP000307440"/>
    </source>
</evidence>
<feature type="region of interest" description="Disordered" evidence="1">
    <location>
        <begin position="144"/>
        <end position="208"/>
    </location>
</feature>
<keyword evidence="3" id="KW-1185">Reference proteome</keyword>
<sequence>MTILVPEGQPATSNNVQVVFRRFSVSGSRHPHLNMPILIPDLETPRMALLPLDILFPFNVQHDCVTANCQLTMITGVATQEQIATTLNKATIEHKDHQVFIINMHSLHNTHLICKILPCELVAPVLAFEDRNANQHSAAACARTMGPKKRADAQKKSQQTHKCNRAARTMQATTMSGPPPGPLPENGPAVSADLHHGVGDDDDDDMYL</sequence>
<accession>A0A5C3K8B2</accession>
<organism evidence="2 3">
    <name type="scientific">Coprinopsis marcescibilis</name>
    <name type="common">Agaric fungus</name>
    <name type="synonym">Psathyrella marcescibilis</name>
    <dbReference type="NCBI Taxonomy" id="230819"/>
    <lineage>
        <taxon>Eukaryota</taxon>
        <taxon>Fungi</taxon>
        <taxon>Dikarya</taxon>
        <taxon>Basidiomycota</taxon>
        <taxon>Agaricomycotina</taxon>
        <taxon>Agaricomycetes</taxon>
        <taxon>Agaricomycetidae</taxon>
        <taxon>Agaricales</taxon>
        <taxon>Agaricineae</taxon>
        <taxon>Psathyrellaceae</taxon>
        <taxon>Coprinopsis</taxon>
    </lineage>
</organism>
<gene>
    <name evidence="2" type="ORF">FA15DRAFT_607570</name>
</gene>
<dbReference type="AlphaFoldDB" id="A0A5C3K8B2"/>
<reference evidence="2 3" key="1">
    <citation type="journal article" date="2019" name="Nat. Ecol. Evol.">
        <title>Megaphylogeny resolves global patterns of mushroom evolution.</title>
        <authorList>
            <person name="Varga T."/>
            <person name="Krizsan K."/>
            <person name="Foldi C."/>
            <person name="Dima B."/>
            <person name="Sanchez-Garcia M."/>
            <person name="Sanchez-Ramirez S."/>
            <person name="Szollosi G.J."/>
            <person name="Szarkandi J.G."/>
            <person name="Papp V."/>
            <person name="Albert L."/>
            <person name="Andreopoulos W."/>
            <person name="Angelini C."/>
            <person name="Antonin V."/>
            <person name="Barry K.W."/>
            <person name="Bougher N.L."/>
            <person name="Buchanan P."/>
            <person name="Buyck B."/>
            <person name="Bense V."/>
            <person name="Catcheside P."/>
            <person name="Chovatia M."/>
            <person name="Cooper J."/>
            <person name="Damon W."/>
            <person name="Desjardin D."/>
            <person name="Finy P."/>
            <person name="Geml J."/>
            <person name="Haridas S."/>
            <person name="Hughes K."/>
            <person name="Justo A."/>
            <person name="Karasinski D."/>
            <person name="Kautmanova I."/>
            <person name="Kiss B."/>
            <person name="Kocsube S."/>
            <person name="Kotiranta H."/>
            <person name="LaButti K.M."/>
            <person name="Lechner B.E."/>
            <person name="Liimatainen K."/>
            <person name="Lipzen A."/>
            <person name="Lukacs Z."/>
            <person name="Mihaltcheva S."/>
            <person name="Morgado L.N."/>
            <person name="Niskanen T."/>
            <person name="Noordeloos M.E."/>
            <person name="Ohm R.A."/>
            <person name="Ortiz-Santana B."/>
            <person name="Ovrebo C."/>
            <person name="Racz N."/>
            <person name="Riley R."/>
            <person name="Savchenko A."/>
            <person name="Shiryaev A."/>
            <person name="Soop K."/>
            <person name="Spirin V."/>
            <person name="Szebenyi C."/>
            <person name="Tomsovsky M."/>
            <person name="Tulloss R.E."/>
            <person name="Uehling J."/>
            <person name="Grigoriev I.V."/>
            <person name="Vagvolgyi C."/>
            <person name="Papp T."/>
            <person name="Martin F.M."/>
            <person name="Miettinen O."/>
            <person name="Hibbett D.S."/>
            <person name="Nagy L.G."/>
        </authorList>
    </citation>
    <scope>NUCLEOTIDE SEQUENCE [LARGE SCALE GENOMIC DNA]</scope>
    <source>
        <strain evidence="2 3">CBS 121175</strain>
    </source>
</reference>
<dbReference type="EMBL" id="ML210952">
    <property type="protein sequence ID" value="TFK16329.1"/>
    <property type="molecule type" value="Genomic_DNA"/>
</dbReference>
<protein>
    <submittedName>
        <fullName evidence="2">Uncharacterized protein</fullName>
    </submittedName>
</protein>
<dbReference type="Proteomes" id="UP000307440">
    <property type="component" value="Unassembled WGS sequence"/>
</dbReference>
<dbReference type="STRING" id="230819.A0A5C3K8B2"/>
<dbReference type="OrthoDB" id="2947226at2759"/>
<evidence type="ECO:0000256" key="1">
    <source>
        <dbReference type="SAM" id="MobiDB-lite"/>
    </source>
</evidence>
<evidence type="ECO:0000313" key="2">
    <source>
        <dbReference type="EMBL" id="TFK16329.1"/>
    </source>
</evidence>
<name>A0A5C3K8B2_COPMA</name>
<proteinExistence type="predicted"/>